<dbReference type="RefSeq" id="WP_091254138.1">
    <property type="nucleotide sequence ID" value="NZ_FNDB01000001.1"/>
</dbReference>
<dbReference type="PANTHER" id="PTHR43085">
    <property type="entry name" value="HEXOKINASE FAMILY MEMBER"/>
    <property type="match status" value="1"/>
</dbReference>
<dbReference type="EMBL" id="FNDB01000001">
    <property type="protein sequence ID" value="SDG65506.1"/>
    <property type="molecule type" value="Genomic_DNA"/>
</dbReference>
<name>A0A1G7W0H5_9FLAO</name>
<evidence type="ECO:0000256" key="2">
    <source>
        <dbReference type="ARBA" id="ARBA00022679"/>
    </source>
</evidence>
<dbReference type="PROSITE" id="PS00584">
    <property type="entry name" value="PFKB_KINASES_2"/>
    <property type="match status" value="1"/>
</dbReference>
<dbReference type="Gene3D" id="3.40.1190.20">
    <property type="match status" value="1"/>
</dbReference>
<dbReference type="InterPro" id="IPR029056">
    <property type="entry name" value="Ribokinase-like"/>
</dbReference>
<dbReference type="InterPro" id="IPR050306">
    <property type="entry name" value="PfkB_Carbo_kinase"/>
</dbReference>
<protein>
    <submittedName>
        <fullName evidence="5">Fructokinase</fullName>
    </submittedName>
</protein>
<dbReference type="PROSITE" id="PS00583">
    <property type="entry name" value="PFKB_KINASES_1"/>
    <property type="match status" value="1"/>
</dbReference>
<dbReference type="InterPro" id="IPR002173">
    <property type="entry name" value="Carboh/pur_kinase_PfkB_CS"/>
</dbReference>
<dbReference type="InterPro" id="IPR011611">
    <property type="entry name" value="PfkB_dom"/>
</dbReference>
<reference evidence="6" key="1">
    <citation type="submission" date="2016-10" db="EMBL/GenBank/DDBJ databases">
        <authorList>
            <person name="Varghese N."/>
            <person name="Submissions S."/>
        </authorList>
    </citation>
    <scope>NUCLEOTIDE SEQUENCE [LARGE SCALE GENOMIC DNA]</scope>
    <source>
        <strain evidence="6">CGMCC 1.2747</strain>
    </source>
</reference>
<evidence type="ECO:0000256" key="1">
    <source>
        <dbReference type="ARBA" id="ARBA00010688"/>
    </source>
</evidence>
<comment type="similarity">
    <text evidence="1">Belongs to the carbohydrate kinase PfkB family.</text>
</comment>
<keyword evidence="2" id="KW-0808">Transferase</keyword>
<dbReference type="SUPFAM" id="SSF53613">
    <property type="entry name" value="Ribokinase-like"/>
    <property type="match status" value="1"/>
</dbReference>
<feature type="domain" description="Carbohydrate kinase PfkB" evidence="4">
    <location>
        <begin position="10"/>
        <end position="282"/>
    </location>
</feature>
<evidence type="ECO:0000259" key="4">
    <source>
        <dbReference type="Pfam" id="PF00294"/>
    </source>
</evidence>
<dbReference type="OrthoDB" id="9813569at2"/>
<dbReference type="CDD" id="cd01167">
    <property type="entry name" value="bac_FRK"/>
    <property type="match status" value="1"/>
</dbReference>
<gene>
    <name evidence="5" type="ORF">SAMN04488062_101271</name>
</gene>
<dbReference type="Pfam" id="PF00294">
    <property type="entry name" value="PfkB"/>
    <property type="match status" value="1"/>
</dbReference>
<keyword evidence="6" id="KW-1185">Reference proteome</keyword>
<dbReference type="GO" id="GO:0016301">
    <property type="term" value="F:kinase activity"/>
    <property type="evidence" value="ECO:0007669"/>
    <property type="project" value="UniProtKB-KW"/>
</dbReference>
<dbReference type="STRING" id="178355.SAMN04488062_101271"/>
<organism evidence="5 6">
    <name type="scientific">Flavobacterium omnivorum</name>
    <dbReference type="NCBI Taxonomy" id="178355"/>
    <lineage>
        <taxon>Bacteria</taxon>
        <taxon>Pseudomonadati</taxon>
        <taxon>Bacteroidota</taxon>
        <taxon>Flavobacteriia</taxon>
        <taxon>Flavobacteriales</taxon>
        <taxon>Flavobacteriaceae</taxon>
        <taxon>Flavobacterium</taxon>
    </lineage>
</organism>
<dbReference type="AlphaFoldDB" id="A0A1G7W0H5"/>
<accession>A0A1G7W0H5</accession>
<dbReference type="Proteomes" id="UP000199274">
    <property type="component" value="Unassembled WGS sequence"/>
</dbReference>
<sequence length="303" mass="33842">MNKNIICFGEVLFDVFPTHRKIGGAPLNVALRLASLGINAQIISRIGKDEIGKEIFAFIKKNGVATDTIQIDENLSTGQVIVQLNDKGSASYTINYPVAWDKIICIPEDEIRVKKADALVFGSLVCRDPISQNSLLEIINYAKYAVFDVNLRAPFYTKEILINLMMQSDFIKFNDDELYEISAFLNSPYHSLEQNILFIAEQTNTKHICVTKGSHGAVLYYNEKMYYNSGYKIDVVDTVGSGDSFLAGLLSKLLYKENPQEAIDFACALGAIVAKNEGANPKISSKEINDFMHPKKKFEELKS</sequence>
<evidence type="ECO:0000313" key="6">
    <source>
        <dbReference type="Proteomes" id="UP000199274"/>
    </source>
</evidence>
<proteinExistence type="inferred from homology"/>
<dbReference type="PANTHER" id="PTHR43085:SF57">
    <property type="entry name" value="CARBOHYDRATE KINASE PFKB DOMAIN-CONTAINING PROTEIN"/>
    <property type="match status" value="1"/>
</dbReference>
<evidence type="ECO:0000313" key="5">
    <source>
        <dbReference type="EMBL" id="SDG65506.1"/>
    </source>
</evidence>
<keyword evidence="3 5" id="KW-0418">Kinase</keyword>
<evidence type="ECO:0000256" key="3">
    <source>
        <dbReference type="ARBA" id="ARBA00022777"/>
    </source>
</evidence>